<dbReference type="GO" id="GO:0003677">
    <property type="term" value="F:DNA binding"/>
    <property type="evidence" value="ECO:0007669"/>
    <property type="project" value="InterPro"/>
</dbReference>
<evidence type="ECO:0000256" key="12">
    <source>
        <dbReference type="ARBA" id="ARBA00078171"/>
    </source>
</evidence>
<protein>
    <recommendedName>
        <fullName evidence="10">DNA-3-methyladenine glycosylase</fullName>
        <ecNumber evidence="4">3.2.2.21</ecNumber>
    </recommendedName>
    <alternativeName>
        <fullName evidence="11">3-alkyladenine DNA glycosylase</fullName>
    </alternativeName>
    <alternativeName>
        <fullName evidence="8">3-methyladenine DNA glycosidase</fullName>
    </alternativeName>
    <alternativeName>
        <fullName evidence="13">ADPG</fullName>
    </alternativeName>
    <alternativeName>
        <fullName evidence="12">N-methylpurine-DNA glycosylase</fullName>
    </alternativeName>
</protein>
<keyword evidence="5" id="KW-0227">DNA damage</keyword>
<accession>A0A9D4NVL2</accession>
<dbReference type="FunFam" id="3.10.300.10:FF:000001">
    <property type="entry name" value="Putative 3-methyladenine DNA glycosylase"/>
    <property type="match status" value="1"/>
</dbReference>
<evidence type="ECO:0000256" key="1">
    <source>
        <dbReference type="ARBA" id="ARBA00000086"/>
    </source>
</evidence>
<organism evidence="15">
    <name type="scientific">Dermatophagoides farinae</name>
    <name type="common">American house dust mite</name>
    <dbReference type="NCBI Taxonomy" id="6954"/>
    <lineage>
        <taxon>Eukaryota</taxon>
        <taxon>Metazoa</taxon>
        <taxon>Ecdysozoa</taxon>
        <taxon>Arthropoda</taxon>
        <taxon>Chelicerata</taxon>
        <taxon>Arachnida</taxon>
        <taxon>Acari</taxon>
        <taxon>Acariformes</taxon>
        <taxon>Sarcoptiformes</taxon>
        <taxon>Astigmata</taxon>
        <taxon>Psoroptidia</taxon>
        <taxon>Analgoidea</taxon>
        <taxon>Pyroglyphidae</taxon>
        <taxon>Dermatophagoidinae</taxon>
        <taxon>Dermatophagoides</taxon>
    </lineage>
</organism>
<keyword evidence="7" id="KW-0234">DNA repair</keyword>
<comment type="function">
    <text evidence="2">Hydrolysis of the deoxyribose N-glycosidic bond to excise 3-methyladenine, and 7-methylguanine from the damaged DNA polymer formed by alkylation lesions.</text>
</comment>
<comment type="subunit">
    <text evidence="9">Binds MBD1. Binds SSBP1.</text>
</comment>
<reference evidence="15" key="2">
    <citation type="journal article" date="2021" name="World Allergy Organ. J.">
        <title>Chromosome-level assembly of Dermatophagoides farinae genome and transcriptome reveals two novel allergens Der f 37 and Der f 39.</title>
        <authorList>
            <person name="Chen J."/>
            <person name="Cai Z."/>
            <person name="Fan D."/>
            <person name="Hu J."/>
            <person name="Hou Y."/>
            <person name="He Y."/>
            <person name="Zhang Z."/>
            <person name="Zhao Z."/>
            <person name="Gao P."/>
            <person name="Hu W."/>
            <person name="Sun J."/>
            <person name="Li J."/>
            <person name="Ji K."/>
        </authorList>
    </citation>
    <scope>NUCLEOTIDE SEQUENCE</scope>
    <source>
        <strain evidence="15">JKM2019</strain>
    </source>
</reference>
<proteinExistence type="inferred from homology"/>
<evidence type="ECO:0000256" key="2">
    <source>
        <dbReference type="ARBA" id="ARBA00002421"/>
    </source>
</evidence>
<dbReference type="InterPro" id="IPR003180">
    <property type="entry name" value="MPG"/>
</dbReference>
<evidence type="ECO:0000256" key="14">
    <source>
        <dbReference type="SAM" id="MobiDB-lite"/>
    </source>
</evidence>
<dbReference type="InterPro" id="IPR036995">
    <property type="entry name" value="MPG_sf"/>
</dbReference>
<evidence type="ECO:0000256" key="6">
    <source>
        <dbReference type="ARBA" id="ARBA00022801"/>
    </source>
</evidence>
<name>A0A9D4NVL2_DERFA</name>
<dbReference type="InterPro" id="IPR011034">
    <property type="entry name" value="Formyl_transferase-like_C_sf"/>
</dbReference>
<comment type="caution">
    <text evidence="15">The sequence shown here is derived from an EMBL/GenBank/DDBJ whole genome shotgun (WGS) entry which is preliminary data.</text>
</comment>
<sequence length="248" mass="28585">MKRSQSYFVQDLNINNNNNNDSAKKTKSDPSNTKRLQQEFFTQYSTIELAKNLLGKLLCRQFDNGVQIKGMIVETEAYIGPEDHASYTFGGRRTVANEPMYMTPGTCFIRLIYGMYYCFNLSSQDYGGAVLIRAVEPLVDSIDKMIELRLRHPKASSNSQQFKSKPYLLANGPSKLCIAFNIDQFMNRKNIITDHSIWLEHNDDDNDPLEIKPENIVESTRIGISSKNPWSNRLLRFYLRQNRSVSKF</sequence>
<comment type="similarity">
    <text evidence="3">Belongs to the DNA glycosylase MPG family.</text>
</comment>
<dbReference type="EC" id="3.2.2.21" evidence="4"/>
<dbReference type="GO" id="GO:0003905">
    <property type="term" value="F:alkylbase DNA N-glycosylase activity"/>
    <property type="evidence" value="ECO:0007669"/>
    <property type="project" value="UniProtKB-EC"/>
</dbReference>
<dbReference type="SUPFAM" id="SSF50486">
    <property type="entry name" value="FMT C-terminal domain-like"/>
    <property type="match status" value="1"/>
</dbReference>
<dbReference type="GO" id="GO:0006284">
    <property type="term" value="P:base-excision repair"/>
    <property type="evidence" value="ECO:0007669"/>
    <property type="project" value="InterPro"/>
</dbReference>
<dbReference type="PANTHER" id="PTHR10429:SF0">
    <property type="entry name" value="DNA-3-METHYLADENINE GLYCOSYLASE"/>
    <property type="match status" value="1"/>
</dbReference>
<evidence type="ECO:0000313" key="15">
    <source>
        <dbReference type="EMBL" id="KAH7639148.1"/>
    </source>
</evidence>
<dbReference type="NCBIfam" id="TIGR00567">
    <property type="entry name" value="3mg"/>
    <property type="match status" value="1"/>
</dbReference>
<evidence type="ECO:0000256" key="8">
    <source>
        <dbReference type="ARBA" id="ARBA00033426"/>
    </source>
</evidence>
<keyword evidence="6" id="KW-0378">Hydrolase</keyword>
<dbReference type="HAMAP" id="MF_00527">
    <property type="entry name" value="3MGH"/>
    <property type="match status" value="1"/>
</dbReference>
<dbReference type="OrthoDB" id="6353017at2759"/>
<dbReference type="AlphaFoldDB" id="A0A9D4NVL2"/>
<evidence type="ECO:0000256" key="7">
    <source>
        <dbReference type="ARBA" id="ARBA00023204"/>
    </source>
</evidence>
<evidence type="ECO:0000256" key="10">
    <source>
        <dbReference type="ARBA" id="ARBA00068926"/>
    </source>
</evidence>
<dbReference type="EMBL" id="SDOV01000007">
    <property type="protein sequence ID" value="KAH7639148.1"/>
    <property type="molecule type" value="Genomic_DNA"/>
</dbReference>
<evidence type="ECO:0000256" key="13">
    <source>
        <dbReference type="ARBA" id="ARBA00082988"/>
    </source>
</evidence>
<dbReference type="Pfam" id="PF02245">
    <property type="entry name" value="Pur_DNA_glyco"/>
    <property type="match status" value="1"/>
</dbReference>
<evidence type="ECO:0000256" key="3">
    <source>
        <dbReference type="ARBA" id="ARBA00009232"/>
    </source>
</evidence>
<dbReference type="PANTHER" id="PTHR10429">
    <property type="entry name" value="DNA-3-METHYLADENINE GLYCOSYLASE"/>
    <property type="match status" value="1"/>
</dbReference>
<evidence type="ECO:0000256" key="4">
    <source>
        <dbReference type="ARBA" id="ARBA00012000"/>
    </source>
</evidence>
<reference evidence="15" key="1">
    <citation type="submission" date="2020-06" db="EMBL/GenBank/DDBJ databases">
        <authorList>
            <person name="Ji K."/>
            <person name="Li J."/>
        </authorList>
    </citation>
    <scope>NUCLEOTIDE SEQUENCE</scope>
    <source>
        <strain evidence="15">JKM2019</strain>
        <tissue evidence="15">Whole body</tissue>
    </source>
</reference>
<evidence type="ECO:0000256" key="11">
    <source>
        <dbReference type="ARBA" id="ARBA00076879"/>
    </source>
</evidence>
<dbReference type="Proteomes" id="UP000828236">
    <property type="component" value="Unassembled WGS sequence"/>
</dbReference>
<dbReference type="Gene3D" id="3.10.300.10">
    <property type="entry name" value="Methylpurine-DNA glycosylase (MPG)"/>
    <property type="match status" value="1"/>
</dbReference>
<dbReference type="CDD" id="cd00540">
    <property type="entry name" value="AAG"/>
    <property type="match status" value="1"/>
</dbReference>
<comment type="catalytic activity">
    <reaction evidence="1">
        <text>Hydrolysis of alkylated DNA, releasing 3-methyladenine, 3-methylguanine, 7-methylguanine and 7-methyladenine.</text>
        <dbReference type="EC" id="3.2.2.21"/>
    </reaction>
</comment>
<evidence type="ECO:0000256" key="9">
    <source>
        <dbReference type="ARBA" id="ARBA00066187"/>
    </source>
</evidence>
<feature type="region of interest" description="Disordered" evidence="14">
    <location>
        <begin position="13"/>
        <end position="32"/>
    </location>
</feature>
<gene>
    <name evidence="15" type="ORF">HUG17_3181</name>
</gene>
<evidence type="ECO:0000256" key="5">
    <source>
        <dbReference type="ARBA" id="ARBA00022763"/>
    </source>
</evidence>